<dbReference type="PATRIC" id="fig|1420583.3.peg.4014"/>
<accession>A0A0J8AAW3</accession>
<keyword evidence="1" id="KW-0732">Signal</keyword>
<comment type="caution">
    <text evidence="2">The sequence shown here is derived from an EMBL/GenBank/DDBJ whole genome shotgun (WGS) entry which is preliminary data.</text>
</comment>
<evidence type="ECO:0000313" key="3">
    <source>
        <dbReference type="Proteomes" id="UP000052232"/>
    </source>
</evidence>
<evidence type="ECO:0000313" key="2">
    <source>
        <dbReference type="EMBL" id="KMS52335.1"/>
    </source>
</evidence>
<organism evidence="2 3">
    <name type="scientific">Sphingobium cupriresistens LL01</name>
    <dbReference type="NCBI Taxonomy" id="1420583"/>
    <lineage>
        <taxon>Bacteria</taxon>
        <taxon>Pseudomonadati</taxon>
        <taxon>Pseudomonadota</taxon>
        <taxon>Alphaproteobacteria</taxon>
        <taxon>Sphingomonadales</taxon>
        <taxon>Sphingomonadaceae</taxon>
        <taxon>Sphingobium</taxon>
    </lineage>
</organism>
<feature type="chain" id="PRO_5005293523" evidence="1">
    <location>
        <begin position="27"/>
        <end position="155"/>
    </location>
</feature>
<dbReference type="Proteomes" id="UP000052232">
    <property type="component" value="Unassembled WGS sequence"/>
</dbReference>
<proteinExistence type="predicted"/>
<dbReference type="Pfam" id="PF04214">
    <property type="entry name" value="DUF411"/>
    <property type="match status" value="1"/>
</dbReference>
<dbReference type="STRING" id="1420583.V473_21010"/>
<dbReference type="InterPro" id="IPR007332">
    <property type="entry name" value="DUF411"/>
</dbReference>
<reference evidence="2 3" key="1">
    <citation type="journal article" date="2015" name="G3 (Bethesda)">
        <title>Insights into Ongoing Evolution of the Hexachlorocyclohexane Catabolic Pathway from Comparative Genomics of Ten Sphingomonadaceae Strains.</title>
        <authorList>
            <person name="Pearce S.L."/>
            <person name="Oakeshott J.G."/>
            <person name="Pandey G."/>
        </authorList>
    </citation>
    <scope>NUCLEOTIDE SEQUENCE [LARGE SCALE GENOMIC DNA]</scope>
    <source>
        <strain evidence="2 3">LL01</strain>
    </source>
</reference>
<protein>
    <submittedName>
        <fullName evidence="2">Metal-binding protein</fullName>
    </submittedName>
</protein>
<dbReference type="AlphaFoldDB" id="A0A0J8AAW3"/>
<dbReference type="EMBL" id="JACT01000006">
    <property type="protein sequence ID" value="KMS52335.1"/>
    <property type="molecule type" value="Genomic_DNA"/>
</dbReference>
<evidence type="ECO:0000256" key="1">
    <source>
        <dbReference type="SAM" id="SignalP"/>
    </source>
</evidence>
<name>A0A0J8AAW3_9SPHN</name>
<sequence>MGAVKDDMKLKVALSLVLASVSVASAAATPIVVHRDPGCGCCAQWAAQVRKQFGRQVTIIDDRQRSSFQRTQGVPSGLSSCHTAIVDGMAFEGHVPITDMKRVLAQKPRGVRGLAVAGMPMGSPGMEVPGQHVDPYNVVAFGPGGQHVFARHGGR</sequence>
<gene>
    <name evidence="2" type="ORF">V473_21010</name>
</gene>
<feature type="signal peptide" evidence="1">
    <location>
        <begin position="1"/>
        <end position="26"/>
    </location>
</feature>
<keyword evidence="3" id="KW-1185">Reference proteome</keyword>